<name>A0A8S9ZAG0_9TREM</name>
<dbReference type="PROSITE" id="PS00031">
    <property type="entry name" value="NUCLEAR_REC_DBD_1"/>
    <property type="match status" value="1"/>
</dbReference>
<accession>A0A8S9ZAG0</accession>
<keyword evidence="2" id="KW-0863">Zinc-finger</keyword>
<feature type="domain" description="Nuclear receptor" evidence="10">
    <location>
        <begin position="410"/>
        <end position="519"/>
    </location>
</feature>
<keyword evidence="3" id="KW-0862">Zinc</keyword>
<evidence type="ECO:0000256" key="4">
    <source>
        <dbReference type="ARBA" id="ARBA00023015"/>
    </source>
</evidence>
<comment type="caution">
    <text evidence="11">The sequence shown here is derived from an EMBL/GenBank/DDBJ whole genome shotgun (WGS) entry which is preliminary data.</text>
</comment>
<dbReference type="PRINTS" id="PR00047">
    <property type="entry name" value="STROIDFINGER"/>
</dbReference>
<dbReference type="GO" id="GO:0000122">
    <property type="term" value="P:negative regulation of transcription by RNA polymerase II"/>
    <property type="evidence" value="ECO:0007669"/>
    <property type="project" value="TreeGrafter"/>
</dbReference>
<dbReference type="EMBL" id="JTDE01000799">
    <property type="protein sequence ID" value="KAF7260327.1"/>
    <property type="molecule type" value="Genomic_DNA"/>
</dbReference>
<proteinExistence type="predicted"/>
<keyword evidence="4" id="KW-0805">Transcription regulation</keyword>
<dbReference type="Proteomes" id="UP000822476">
    <property type="component" value="Unassembled WGS sequence"/>
</dbReference>
<dbReference type="GO" id="GO:0008270">
    <property type="term" value="F:zinc ion binding"/>
    <property type="evidence" value="ECO:0007669"/>
    <property type="project" value="UniProtKB-KW"/>
</dbReference>
<feature type="region of interest" description="Disordered" evidence="9">
    <location>
        <begin position="228"/>
        <end position="250"/>
    </location>
</feature>
<feature type="region of interest" description="Disordered" evidence="9">
    <location>
        <begin position="1346"/>
        <end position="1367"/>
    </location>
</feature>
<dbReference type="Gene3D" id="3.30.50.10">
    <property type="entry name" value="Erythroid Transcription Factor GATA-1, subunit A"/>
    <property type="match status" value="1"/>
</dbReference>
<evidence type="ECO:0000256" key="6">
    <source>
        <dbReference type="ARBA" id="ARBA00023163"/>
    </source>
</evidence>
<dbReference type="InterPro" id="IPR050234">
    <property type="entry name" value="Nuclear_hormone_rcpt_NR1"/>
</dbReference>
<dbReference type="GO" id="GO:0000978">
    <property type="term" value="F:RNA polymerase II cis-regulatory region sequence-specific DNA binding"/>
    <property type="evidence" value="ECO:0007669"/>
    <property type="project" value="TreeGrafter"/>
</dbReference>
<evidence type="ECO:0000256" key="9">
    <source>
        <dbReference type="SAM" id="MobiDB-lite"/>
    </source>
</evidence>
<feature type="compositionally biased region" description="Polar residues" evidence="9">
    <location>
        <begin position="234"/>
        <end position="250"/>
    </location>
</feature>
<dbReference type="SUPFAM" id="SSF57716">
    <property type="entry name" value="Glucocorticoid receptor-like (DNA-binding domain)"/>
    <property type="match status" value="2"/>
</dbReference>
<keyword evidence="8" id="KW-0539">Nucleus</keyword>
<organism evidence="11 12">
    <name type="scientific">Paragonimus skrjabini miyazakii</name>
    <dbReference type="NCBI Taxonomy" id="59628"/>
    <lineage>
        <taxon>Eukaryota</taxon>
        <taxon>Metazoa</taxon>
        <taxon>Spiralia</taxon>
        <taxon>Lophotrochozoa</taxon>
        <taxon>Platyhelminthes</taxon>
        <taxon>Trematoda</taxon>
        <taxon>Digenea</taxon>
        <taxon>Plagiorchiida</taxon>
        <taxon>Troglotremata</taxon>
        <taxon>Troglotrematidae</taxon>
        <taxon>Paragonimus</taxon>
    </lineage>
</organism>
<dbReference type="Pfam" id="PF00105">
    <property type="entry name" value="zf-C4"/>
    <property type="match status" value="2"/>
</dbReference>
<evidence type="ECO:0000259" key="10">
    <source>
        <dbReference type="PROSITE" id="PS51030"/>
    </source>
</evidence>
<dbReference type="GO" id="GO:0004879">
    <property type="term" value="F:nuclear receptor activity"/>
    <property type="evidence" value="ECO:0007669"/>
    <property type="project" value="TreeGrafter"/>
</dbReference>
<evidence type="ECO:0000313" key="11">
    <source>
        <dbReference type="EMBL" id="KAF7260327.1"/>
    </source>
</evidence>
<evidence type="ECO:0000256" key="7">
    <source>
        <dbReference type="ARBA" id="ARBA00023170"/>
    </source>
</evidence>
<dbReference type="OrthoDB" id="5850793at2759"/>
<evidence type="ECO:0000256" key="1">
    <source>
        <dbReference type="ARBA" id="ARBA00022723"/>
    </source>
</evidence>
<dbReference type="PANTHER" id="PTHR24082:SF283">
    <property type="entry name" value="NUCLEAR HORMONE RECEPTOR HR96"/>
    <property type="match status" value="1"/>
</dbReference>
<keyword evidence="12" id="KW-1185">Reference proteome</keyword>
<dbReference type="GO" id="GO:0045944">
    <property type="term" value="P:positive regulation of transcription by RNA polymerase II"/>
    <property type="evidence" value="ECO:0007669"/>
    <property type="project" value="TreeGrafter"/>
</dbReference>
<evidence type="ECO:0000256" key="2">
    <source>
        <dbReference type="ARBA" id="ARBA00022771"/>
    </source>
</evidence>
<keyword evidence="5" id="KW-0238">DNA-binding</keyword>
<gene>
    <name evidence="11" type="ORF">EG68_02527</name>
</gene>
<dbReference type="InterPro" id="IPR013088">
    <property type="entry name" value="Znf_NHR/GATA"/>
</dbReference>
<evidence type="ECO:0000256" key="3">
    <source>
        <dbReference type="ARBA" id="ARBA00022833"/>
    </source>
</evidence>
<dbReference type="GO" id="GO:0030154">
    <property type="term" value="P:cell differentiation"/>
    <property type="evidence" value="ECO:0007669"/>
    <property type="project" value="TreeGrafter"/>
</dbReference>
<dbReference type="SMART" id="SM00399">
    <property type="entry name" value="ZnF_C4"/>
    <property type="match status" value="1"/>
</dbReference>
<evidence type="ECO:0000313" key="12">
    <source>
        <dbReference type="Proteomes" id="UP000822476"/>
    </source>
</evidence>
<keyword evidence="6" id="KW-0804">Transcription</keyword>
<reference evidence="11" key="1">
    <citation type="submission" date="2019-07" db="EMBL/GenBank/DDBJ databases">
        <title>Annotation for the trematode Paragonimus miyazaki's.</title>
        <authorList>
            <person name="Choi Y.-J."/>
        </authorList>
    </citation>
    <scope>NUCLEOTIDE SEQUENCE</scope>
    <source>
        <strain evidence="11">Japan</strain>
    </source>
</reference>
<evidence type="ECO:0000256" key="8">
    <source>
        <dbReference type="ARBA" id="ARBA00023242"/>
    </source>
</evidence>
<dbReference type="PANTHER" id="PTHR24082">
    <property type="entry name" value="NUCLEAR HORMONE RECEPTOR"/>
    <property type="match status" value="1"/>
</dbReference>
<dbReference type="InterPro" id="IPR001628">
    <property type="entry name" value="Znf_hrmn_rcpt"/>
</dbReference>
<sequence>MLSDPTFNTDFLTNRIMGADSSPNKRDWDEMNGSVPEETTENFFGNKSNGRSFINSDDKLSAPMYLEEPPVIHPYPTLVENALNVVDNHLAGDVNMIHSFGVCRPCDFVDSDKFLSGNREELTTPVALTGFDTTAMLESNYVGGQVVGEQCSIKTDCVQLSDLSRLPNLQNWKLYGHVNGTARHLISPRDCYAFDLVTSPSLPLPDVSEMNNGTLDLQFGHFSTTTTTSTTVTNGGQTSEFDFGQPTSDDSSSYTLASQLGLRSSPNKDEDLVGNKLTSMNCSSSCSSSLLWLDGPDTQREPSSYCTLMDSHDSFLVQHSSSSDCVDQTSGILTTLEPDTSVEELYTAYERMDTSADEGTAYVTNRHSGVTESRATVGSSATETVETRRDKVTGKYKQTNNSTDQLAGPEKRCKVCGDRAVNHNFGQLTCESCKAFFRRNAHKLLPTFLEPMPDYQDSIAMTTESEFLRSLSRPQCFVELTCTSKTGEHEITPATRRECPACRLKKCFFVGMRPDLIQVRKKDGSKPRWLDKVPSAAIVHEKHLQVSELNGKSSWPLNPKATKSYPGTQRASKQYARDYREDVCSTDSGSCISLETGVTAVGAQLELQTMSFGVKRQKATITGTSMNNTSNSATTTTNNEASADSLTNADSFDVNPCGLAPDASGRDTQVDIPFMMNLNSPTQFVESNCNAYPIEQGRLEFIGTATNESGQIPLIVQSCPAAMTDFSHPVLVRSSGSAGCASVVHLNPENTATLQASKCLGISANFERKITYAPLVAISSTNQSITKVEPMTTMEDVILVANTPRILVPTNVVTIGTATALSNNAVSINTGPITSTISKTVGLGLNRVELTSSNANGSIQYTTYARVSPDQTLPPANGILLESPANVTNQPILTPLWSPASSTAIPNGLIHVGATTESILPTLVPALPKCVLATSIRPLTPISQSTLLESAHCLNQSRSFAMSGATSFHVPMNNVSGAVGTDVTVTALIPSITTPPMHHTQLVRANISNTFSGNINTNNNHCSIPTQTTLLLPNPVDTSLVLTQSAQSLPCSSFLGVVSDSIIWTVPPAATTTTTTANITNHLFHTNLIHNIHNDNNPSTALPSTKPTSMMLNGSLSQISSSTTPVTFADLHWQPPMGNLSESDPQSQLIGESVNHSASMSTCLILEPHSGGSIIDSTPSSGMEQYTLNAVHRAWSAMWNNGLWPNPSAIDLNIDIDQLNPVQWRVAIGGLWTDVFLRRIAVFALTLFGGGGSANLSNDFGLAEVECSQSPSIHTTVSQLLSTLSDPSRTADRITEHSMLTWEDMLWLLKHRFSDCVPILLISCLVRDVKLLSACPPFRPTILCQSTTDRGLNPNDSGGSSTPFSPLRNSVLSSRVTANGPPLNGHETGLLGLIDNNVLKTPWSNSLGLDGFGLPANSNPNELNLLNARVGESSDTTTSKSTIVHFHCEPGVSTFLNLTNLGNALAHLPQGEQERAAGVKDSCQKQSTYLILQYLDAYVSQFGSFLAYRPALIGTFMALKLTDPSGCHCCSHQKEPGHNGVACQIPPAGKLTRLHEHFTQVFSNAADFVALSSSYRTSPTVMGTGTTATVASKVSPQEVAAAHSRRAMLQDFLTWSRQFDIAWHALQRDTWNQSQQLSLTLPTSGFAAIFSEPNSNGPASNGLMDFLSNVVRELKSRNSFIN</sequence>
<evidence type="ECO:0000256" key="5">
    <source>
        <dbReference type="ARBA" id="ARBA00023125"/>
    </source>
</evidence>
<dbReference type="PROSITE" id="PS51030">
    <property type="entry name" value="NUCLEAR_REC_DBD_2"/>
    <property type="match status" value="1"/>
</dbReference>
<keyword evidence="7" id="KW-0675">Receptor</keyword>
<keyword evidence="1" id="KW-0479">Metal-binding</keyword>
<protein>
    <recommendedName>
        <fullName evidence="10">Nuclear receptor domain-containing protein</fullName>
    </recommendedName>
</protein>